<name>A0ABR3JLJ2_9AGAR</name>
<evidence type="ECO:0000256" key="5">
    <source>
        <dbReference type="ARBA" id="ARBA00038063"/>
    </source>
</evidence>
<dbReference type="PROSITE" id="PS01196">
    <property type="entry name" value="PEPT_TRNA_HYDROL_2"/>
    <property type="match status" value="1"/>
</dbReference>
<dbReference type="NCBIfam" id="TIGR00447">
    <property type="entry name" value="pth"/>
    <property type="match status" value="1"/>
</dbReference>
<dbReference type="Pfam" id="PF01195">
    <property type="entry name" value="Pept_tRNA_hydro"/>
    <property type="match status" value="1"/>
</dbReference>
<organism evidence="6 7">
    <name type="scientific">Hohenbuehelia grisea</name>
    <dbReference type="NCBI Taxonomy" id="104357"/>
    <lineage>
        <taxon>Eukaryota</taxon>
        <taxon>Fungi</taxon>
        <taxon>Dikarya</taxon>
        <taxon>Basidiomycota</taxon>
        <taxon>Agaricomycotina</taxon>
        <taxon>Agaricomycetes</taxon>
        <taxon>Agaricomycetidae</taxon>
        <taxon>Agaricales</taxon>
        <taxon>Pleurotineae</taxon>
        <taxon>Pleurotaceae</taxon>
        <taxon>Hohenbuehelia</taxon>
    </lineage>
</organism>
<evidence type="ECO:0000256" key="4">
    <source>
        <dbReference type="ARBA" id="ARBA00022884"/>
    </source>
</evidence>
<dbReference type="SUPFAM" id="SSF53178">
    <property type="entry name" value="Peptidyl-tRNA hydrolase-like"/>
    <property type="match status" value="1"/>
</dbReference>
<evidence type="ECO:0000256" key="1">
    <source>
        <dbReference type="ARBA" id="ARBA00013260"/>
    </source>
</evidence>
<gene>
    <name evidence="6" type="ORF">HGRIS_002786</name>
</gene>
<keyword evidence="4" id="KW-0694">RNA-binding</keyword>
<protein>
    <recommendedName>
        <fullName evidence="1">peptidyl-tRNA hydrolase</fullName>
        <ecNumber evidence="1">3.1.1.29</ecNumber>
    </recommendedName>
</protein>
<evidence type="ECO:0000256" key="2">
    <source>
        <dbReference type="ARBA" id="ARBA00022555"/>
    </source>
</evidence>
<dbReference type="EC" id="3.1.1.29" evidence="1"/>
<dbReference type="InterPro" id="IPR018171">
    <property type="entry name" value="Pept_tRNA_hydro_CS"/>
</dbReference>
<dbReference type="EMBL" id="JASNQZ010000006">
    <property type="protein sequence ID" value="KAL0956654.1"/>
    <property type="molecule type" value="Genomic_DNA"/>
</dbReference>
<keyword evidence="7" id="KW-1185">Reference proteome</keyword>
<reference evidence="7" key="1">
    <citation type="submission" date="2024-06" db="EMBL/GenBank/DDBJ databases">
        <title>Multi-omics analyses provide insights into the biosynthesis of the anticancer antibiotic pleurotin in Hohenbuehelia grisea.</title>
        <authorList>
            <person name="Weaver J.A."/>
            <person name="Alberti F."/>
        </authorList>
    </citation>
    <scope>NUCLEOTIDE SEQUENCE [LARGE SCALE GENOMIC DNA]</scope>
    <source>
        <strain evidence="7">T-177</strain>
    </source>
</reference>
<dbReference type="InterPro" id="IPR036416">
    <property type="entry name" value="Pept_tRNA_hydro_sf"/>
</dbReference>
<dbReference type="Gene3D" id="3.40.50.1470">
    <property type="entry name" value="Peptidyl-tRNA hydrolase"/>
    <property type="match status" value="1"/>
</dbReference>
<evidence type="ECO:0000313" key="6">
    <source>
        <dbReference type="EMBL" id="KAL0956654.1"/>
    </source>
</evidence>
<accession>A0ABR3JLJ2</accession>
<dbReference type="Proteomes" id="UP001556367">
    <property type="component" value="Unassembled WGS sequence"/>
</dbReference>
<keyword evidence="3" id="KW-0378">Hydrolase</keyword>
<evidence type="ECO:0000256" key="3">
    <source>
        <dbReference type="ARBA" id="ARBA00022801"/>
    </source>
</evidence>
<comment type="caution">
    <text evidence="6">The sequence shown here is derived from an EMBL/GenBank/DDBJ whole genome shotgun (WGS) entry which is preliminary data.</text>
</comment>
<dbReference type="InterPro" id="IPR001328">
    <property type="entry name" value="Pept_tRNA_hydro"/>
</dbReference>
<comment type="similarity">
    <text evidence="5">Belongs to the PTH family.</text>
</comment>
<dbReference type="PANTHER" id="PTHR17224:SF1">
    <property type="entry name" value="PEPTIDYL-TRNA HYDROLASE"/>
    <property type="match status" value="1"/>
</dbReference>
<evidence type="ECO:0000313" key="7">
    <source>
        <dbReference type="Proteomes" id="UP001556367"/>
    </source>
</evidence>
<proteinExistence type="inferred from homology"/>
<dbReference type="PANTHER" id="PTHR17224">
    <property type="entry name" value="PEPTIDYL-TRNA HYDROLASE"/>
    <property type="match status" value="1"/>
</dbReference>
<keyword evidence="2" id="KW-0820">tRNA-binding</keyword>
<sequence length="189" mass="19782">MGAALPRIFVAGLGNITHPATRHSLGQVIVDSLAARLGITMSSSMGGRAGDADVRLGDNLVSVTLYKSNSLMNVSGPSIARALRKIVPQSNPPTALILIHDSLSHRPCTLSPRLGGSANGHNGIKSVISALGGQADFYRLRAGIGRGEGDVANYVLGRLSSYEKQYWGVNGEGIEQALNEIAKIARGQL</sequence>